<sequence>MQAIDTGDLPGLGPEVRSSARPSAVLGQAVGALGMSGESAGLAKAAALLWHDHLDESHTVSQNIGSIDGSFLHGMMHRREPDYPNAKYWFRRVGDHPCFPALASDATEYLDAAGDEALAKRLAPGGHWDPFAFVDAVEAAVRYGNPSEIGLLQHVQRIEFETLAQTILA</sequence>
<evidence type="ECO:0000256" key="1">
    <source>
        <dbReference type="SAM" id="MobiDB-lite"/>
    </source>
</evidence>
<evidence type="ECO:0000313" key="2">
    <source>
        <dbReference type="EMBL" id="SVB03910.1"/>
    </source>
</evidence>
<dbReference type="EMBL" id="UINC01026447">
    <property type="protein sequence ID" value="SVB03910.1"/>
    <property type="molecule type" value="Genomic_DNA"/>
</dbReference>
<organism evidence="2">
    <name type="scientific">marine metagenome</name>
    <dbReference type="NCBI Taxonomy" id="408172"/>
    <lineage>
        <taxon>unclassified sequences</taxon>
        <taxon>metagenomes</taxon>
        <taxon>ecological metagenomes</taxon>
    </lineage>
</organism>
<name>A0A382AQR1_9ZZZZ</name>
<dbReference type="AlphaFoldDB" id="A0A382AQR1"/>
<proteinExistence type="predicted"/>
<accession>A0A382AQR1</accession>
<protein>
    <submittedName>
        <fullName evidence="2">Uncharacterized protein</fullName>
    </submittedName>
</protein>
<feature type="region of interest" description="Disordered" evidence="1">
    <location>
        <begin position="1"/>
        <end position="20"/>
    </location>
</feature>
<reference evidence="2" key="1">
    <citation type="submission" date="2018-05" db="EMBL/GenBank/DDBJ databases">
        <authorList>
            <person name="Lanie J.A."/>
            <person name="Ng W.-L."/>
            <person name="Kazmierczak K.M."/>
            <person name="Andrzejewski T.M."/>
            <person name="Davidsen T.M."/>
            <person name="Wayne K.J."/>
            <person name="Tettelin H."/>
            <person name="Glass J.I."/>
            <person name="Rusch D."/>
            <person name="Podicherti R."/>
            <person name="Tsui H.-C.T."/>
            <person name="Winkler M.E."/>
        </authorList>
    </citation>
    <scope>NUCLEOTIDE SEQUENCE</scope>
</reference>
<gene>
    <name evidence="2" type="ORF">METZ01_LOCUS156764</name>
</gene>